<organism evidence="3 4">
    <name type="scientific">Ceratitis capitata</name>
    <name type="common">Mediterranean fruit fly</name>
    <name type="synonym">Tephritis capitata</name>
    <dbReference type="NCBI Taxonomy" id="7213"/>
    <lineage>
        <taxon>Eukaryota</taxon>
        <taxon>Metazoa</taxon>
        <taxon>Ecdysozoa</taxon>
        <taxon>Arthropoda</taxon>
        <taxon>Hexapoda</taxon>
        <taxon>Insecta</taxon>
        <taxon>Pterygota</taxon>
        <taxon>Neoptera</taxon>
        <taxon>Endopterygota</taxon>
        <taxon>Diptera</taxon>
        <taxon>Brachycera</taxon>
        <taxon>Muscomorpha</taxon>
        <taxon>Tephritoidea</taxon>
        <taxon>Tephritidae</taxon>
        <taxon>Ceratitis</taxon>
        <taxon>Ceratitis</taxon>
    </lineage>
</organism>
<dbReference type="PANTHER" id="PTHR12505:SF24">
    <property type="entry name" value="PROTEIN WINGED EYE"/>
    <property type="match status" value="1"/>
</dbReference>
<dbReference type="InterPro" id="IPR052429">
    <property type="entry name" value="BAH_domain_protein"/>
</dbReference>
<feature type="compositionally biased region" description="Polar residues" evidence="1">
    <location>
        <begin position="749"/>
        <end position="758"/>
    </location>
</feature>
<dbReference type="Gene3D" id="2.30.30.490">
    <property type="match status" value="1"/>
</dbReference>
<feature type="compositionally biased region" description="Basic residues" evidence="1">
    <location>
        <begin position="1726"/>
        <end position="1735"/>
    </location>
</feature>
<dbReference type="InterPro" id="IPR047419">
    <property type="entry name" value="Tudor_WGE"/>
</dbReference>
<feature type="compositionally biased region" description="Polar residues" evidence="1">
    <location>
        <begin position="1477"/>
        <end position="1489"/>
    </location>
</feature>
<feature type="compositionally biased region" description="Basic residues" evidence="1">
    <location>
        <begin position="1149"/>
        <end position="1170"/>
    </location>
</feature>
<evidence type="ECO:0000256" key="1">
    <source>
        <dbReference type="SAM" id="MobiDB-lite"/>
    </source>
</evidence>
<feature type="compositionally biased region" description="Polar residues" evidence="1">
    <location>
        <begin position="868"/>
        <end position="882"/>
    </location>
</feature>
<feature type="domain" description="BAH" evidence="2">
    <location>
        <begin position="2009"/>
        <end position="2133"/>
    </location>
</feature>
<feature type="compositionally biased region" description="Basic and acidic residues" evidence="1">
    <location>
        <begin position="2354"/>
        <end position="2369"/>
    </location>
</feature>
<feature type="region of interest" description="Disordered" evidence="1">
    <location>
        <begin position="1763"/>
        <end position="1799"/>
    </location>
</feature>
<feature type="region of interest" description="Disordered" evidence="1">
    <location>
        <begin position="779"/>
        <end position="883"/>
    </location>
</feature>
<feature type="compositionally biased region" description="Pro residues" evidence="1">
    <location>
        <begin position="514"/>
        <end position="527"/>
    </location>
</feature>
<feature type="compositionally biased region" description="Low complexity" evidence="1">
    <location>
        <begin position="1493"/>
        <end position="1506"/>
    </location>
</feature>
<accession>A0A811U0R4</accession>
<dbReference type="SMART" id="SM00439">
    <property type="entry name" value="BAH"/>
    <property type="match status" value="1"/>
</dbReference>
<feature type="region of interest" description="Disordered" evidence="1">
    <location>
        <begin position="505"/>
        <end position="527"/>
    </location>
</feature>
<feature type="compositionally biased region" description="Basic residues" evidence="1">
    <location>
        <begin position="80"/>
        <end position="95"/>
    </location>
</feature>
<feature type="compositionally biased region" description="Low complexity" evidence="1">
    <location>
        <begin position="828"/>
        <end position="844"/>
    </location>
</feature>
<dbReference type="InterPro" id="IPR055350">
    <property type="entry name" value="CCDC142_C"/>
</dbReference>
<dbReference type="CDD" id="cd04714">
    <property type="entry name" value="BAH_BAHCC1"/>
    <property type="match status" value="1"/>
</dbReference>
<dbReference type="GO" id="GO:0003682">
    <property type="term" value="F:chromatin binding"/>
    <property type="evidence" value="ECO:0007669"/>
    <property type="project" value="InterPro"/>
</dbReference>
<keyword evidence="4" id="KW-1185">Reference proteome</keyword>
<feature type="region of interest" description="Disordered" evidence="1">
    <location>
        <begin position="1440"/>
        <end position="1515"/>
    </location>
</feature>
<gene>
    <name evidence="3" type="ORF">CCAP1982_LOCUS777</name>
</gene>
<sequence length="2985" mass="323495">MATFSGHSATTATDLLGSSVAVAAATEHYERSTSAATTTFLLPSTATPNGTPLHLDPFSLAGGPHFVTTTTSPLGGANIAHHHHQPHQQQHHHHQQTNSTSTSYTFVQIKREPCQVSEVTSANCHQTQQQQHHQQHHVSTSSTGGSGIGIGVGMGVGVASSTSSCSASISAASKTMSSSSTLTTLVKIEASSPKVNEMDKTPAVNTLATASTVSGTNNAVPIGIAVARKRPQETPGALTNTAAIPVQQTLNKDMNCFGIRVADLGGVGTGCSNIYFTGNGDLVAGSATAEELALSAAGVQSVNRAPSTFWQYQNALPIESVISMSPATVGLQYSRDASRSQVVLLPATPATLDPFQQAAAFVWPSYIPQSTTSASAAAAATLQPPPNFIFNSMSPHSTLQPQPYATSLQLFGSNYLTAAAAAAAAAAATSTLCQHNQQQTNTQQTTSSINLSLSGPGSVPSNANGVGGSGLNANNSGPSSRFLGLASAGAPASAIFDASKSQKTLQPTLTLSQPVPPPSTASLPPPPSLILPPTAMKIEEWSATDFMAAAAAASKTSHPTMGSTPGAAAHPIALNFDSRGKTTTSTTNLLDFHNAAAAAANAQALNLMRLPTPPTSATMETAAAAGGGGPQLPPQILFQTTSSPSPALLNLSASLQRSANGSVGAGTTTVTPTGIFINGAAGAATPSALSTAIGPPTPLGDEGTAMNFKTSPLEASAQQHSMSNIVVGVPRAINNNGQSAQSGPPPQMQDVNIQTDTPVCSDDENSTCPLAIQQQQQQHQLQLQAQASSANSPSYMNDDDGIQPLELTKQTYQGGSQNGPQGAGSPLATAPTSNVPTTTTTETNKIVCHNEMDAPASGEAEYHDAISQPPQLSSPMKSSAGETVSLLPVTEPVNYSEHQQQSGPEDLTGLELLSNISTSTLASKGIGVGVGMTIVRVKQEPLDHTDVPVSSMTDAMPTPSAMPSVPLQMSQFNSQLSEASQPISDRCDSCVPREADMQRAPTPLTLLPAADATTTSPNLPTTIVEPLGGLNLLCALVEQRIQEEGQISRGNLFGTSESPRPPSRSNSTFGCHPMPQLQNLSQLAQPQQSPNRLEQSSFPSMEGIELPSTSGLGLGIGGSSEQPVKRKKHKHSKSSKSSSSSTLAGVSKKSQRCSKKSKKKYAKEKRKHKQQQQQLLASAAAAAAASVGASDDVDFEDEQLQQELKGALNRLDPSLQLRFGQWANAQEIFELMETDMRIRLADITRQYRKKKRKLDEISKNKKKKKCAKLLAAQQQQHQPTLSLTSLSAAGVGSGLACSTTGTSLPLCDYKFPKFSTNSGVGVATSTPYLNRSSFSRFGEKAPSATPTLPHAQFPPPECDNSEDNNTLSASSSTGPSMAVYKPVRLGPSALAGAVAAASVGIDMRNGSTPHRHGQKRSSSEKSASSAIVCKEPKLMAGITTSSSLLSSNRRLKDGQSSSADEQCSLRVSSPLPHKMGANTQQAGVKQSLEQKPQKTQPLSQSQQQQSRKAIDPRDHRLVLTSDHLYRKETRVLADMGGLFYAGVMKPLQPPDVYAITLDGERGNKSHIMSREEIFKDTILEVAPKTVESVPVGTRLCAYWSQQYRCLYPGRAIESESSDDGETPNDSVSVEFDDGDSGRIRLQNIRFLLSDYPIVEYNDNPLYSLGKHKKSGATARLANGSASSHNSNDAHEYTSTFALSDVPAPVPLACDSDPQAQSAQEISAQRKEKKRIKSLKKKSQAAAALAASVNASSNANSSAMTANATTVNGTSGADDTADCNRKHHKHKKRKKHKKHHHRKANDECEAINGANNTFVIKNAGRAPTGSFASSASSATFKGNREYSAAVTIETGNNESNNAPMEVDGDEVGEEQVAQEAAVNIAQTHVGVFRAVAGHSKSQTQSVTSSPSAAAAIKVENAATTTAAASSSNAKVKTERLDLEEESTSNMMSELSDENKCDEDEVEHNNSKGSKIAAFLPERQLWGWQGKAYRKAGVKGRARKQFFKTIKRGKETITVGDCAVFLSTGRPDRPYIGRIESMWETTSSNKVVRVRWFYHPEETTGCPNVKYPGALFESPHEDENDVQTISHRCEVLPFERYFAKFGSDSKQYQSIYDNNDTYYLAGYYNPRIQLLNLQDEIPTLKAEERQQHQQLELQEQQQLNEININNINAFRIYCENIATCPSQSMSSTPKWYCRNKSTPPIQTFSEITKLGKELRRVTYRIAVDVRVDVFDEHNTLLEQVEHVCELYWNLKDETQNKDIHSLNKKIKRSPYNALLLQKYKILIEINERRFCQLMFVLKQTVTQLLRKSSQSDIWLSWALQISTLYNKWSRREKPNNVDNSNEEATHRADTSGATEQHLDVSKNGADTRESSDEWNSNVCSNMYPTLLLPQKAIDFAYVLQHASQTRTEQYSLDLLFGLFNISEQEQAEAAAAAAGTSSGAPVIAAASTNELHAAPTVADNCESTASSLEILRILTLSMHGDNEFEDYNNYLELDGGQFRVKSSLRKYAEHFLQRERAYLSQLIAKSFDYCPSIFGKACARDELSDFVMRGMRQIWSNVGLILDHIILWWIDTPLACYPLTHVETMRHWLKNHTANDIPEPVYSTLRGVAESLTNFVATNTWDQLFRYTLLSTNCLPATMERALQLYRPVGQEEHLGTYTGSFWVLVFKSLIELSNSYFPSSEAQMQISSLPVAEQIPILHRIDHSVHSMRLWVKEQAKQLCCEWQMDRFFRIMEHDVRVCLAGFNGHRLPKLTADLSDILMLVNVALRTKLILEVNINIDKLKKTNEECVQIMSEVCRILSLASFKLSFPAASHWQQRVFDEDVKSDYVDYVLDQIFLPAIKATKDLIILKLILKIICEAWLDYIYMKRIKFSVNGAVQLLNDFDCVREWILACSLLDTEQSEKLSNHEVLRMCKGVGKILLRKPEDVISIVQSPKFEYDRRAVGVDAAAQETQLPSEMFVSNQKNWLQLRANKGNVFSWCCSDSSV</sequence>
<feature type="compositionally biased region" description="Basic residues" evidence="1">
    <location>
        <begin position="1780"/>
        <end position="1798"/>
    </location>
</feature>
<feature type="compositionally biased region" description="Low complexity" evidence="1">
    <location>
        <begin position="438"/>
        <end position="454"/>
    </location>
</feature>
<feature type="region of interest" description="Disordered" evidence="1">
    <location>
        <begin position="734"/>
        <end position="766"/>
    </location>
</feature>
<feature type="compositionally biased region" description="Basic residues" evidence="1">
    <location>
        <begin position="1125"/>
        <end position="1134"/>
    </location>
</feature>
<dbReference type="InterPro" id="IPR048924">
    <property type="entry name" value="BAHCC1-like_Tudor"/>
</dbReference>
<dbReference type="InterPro" id="IPR056841">
    <property type="entry name" value="TNRC18_BAHCC1-like_SH3"/>
</dbReference>
<proteinExistence type="predicted"/>
<dbReference type="Pfam" id="PF14923">
    <property type="entry name" value="CCDC142"/>
    <property type="match status" value="1"/>
</dbReference>
<feature type="compositionally biased region" description="Polar residues" evidence="1">
    <location>
        <begin position="1713"/>
        <end position="1722"/>
    </location>
</feature>
<feature type="compositionally biased region" description="Polar residues" evidence="1">
    <location>
        <begin position="808"/>
        <end position="820"/>
    </location>
</feature>
<comment type="caution">
    <text evidence="3">The sequence shown here is derived from an EMBL/GenBank/DDBJ whole genome shotgun (WGS) entry which is preliminary data.</text>
</comment>
<feature type="compositionally biased region" description="Polar residues" evidence="1">
    <location>
        <begin position="1363"/>
        <end position="1374"/>
    </location>
</feature>
<dbReference type="OrthoDB" id="6426227at2759"/>
<feature type="compositionally biased region" description="Polar residues" evidence="1">
    <location>
        <begin position="1454"/>
        <end position="1467"/>
    </location>
</feature>
<dbReference type="Pfam" id="PF21744">
    <property type="entry name" value="BAHCC1-like_Tudor"/>
    <property type="match status" value="1"/>
</dbReference>
<evidence type="ECO:0000259" key="2">
    <source>
        <dbReference type="PROSITE" id="PS51038"/>
    </source>
</evidence>
<feature type="region of interest" description="Disordered" evidence="1">
    <location>
        <begin position="1337"/>
        <end position="1374"/>
    </location>
</feature>
<feature type="region of interest" description="Disordered" evidence="1">
    <location>
        <begin position="80"/>
        <end position="102"/>
    </location>
</feature>
<evidence type="ECO:0000313" key="4">
    <source>
        <dbReference type="Proteomes" id="UP000606786"/>
    </source>
</evidence>
<feature type="region of interest" description="Disordered" evidence="1">
    <location>
        <begin position="125"/>
        <end position="146"/>
    </location>
</feature>
<feature type="region of interest" description="Disordered" evidence="1">
    <location>
        <begin position="1048"/>
        <end position="1177"/>
    </location>
</feature>
<feature type="region of interest" description="Disordered" evidence="1">
    <location>
        <begin position="438"/>
        <end position="472"/>
    </location>
</feature>
<feature type="compositionally biased region" description="Low complexity" evidence="1">
    <location>
        <begin position="1135"/>
        <end position="1148"/>
    </location>
</feature>
<dbReference type="Pfam" id="PF01426">
    <property type="entry name" value="BAH"/>
    <property type="match status" value="1"/>
</dbReference>
<feature type="region of interest" description="Disordered" evidence="1">
    <location>
        <begin position="1918"/>
        <end position="1961"/>
    </location>
</feature>
<dbReference type="EMBL" id="CAJHJT010000001">
    <property type="protein sequence ID" value="CAD6991886.1"/>
    <property type="molecule type" value="Genomic_DNA"/>
</dbReference>
<dbReference type="CDD" id="cd20397">
    <property type="entry name" value="Tudor_BAHCC1-like"/>
    <property type="match status" value="1"/>
</dbReference>
<name>A0A811U0R4_CERCA</name>
<dbReference type="Pfam" id="PF24912">
    <property type="entry name" value="SH3_TNRC18"/>
    <property type="match status" value="1"/>
</dbReference>
<feature type="compositionally biased region" description="Low complexity" evidence="1">
    <location>
        <begin position="1918"/>
        <end position="1928"/>
    </location>
</feature>
<feature type="region of interest" description="Disordered" evidence="1">
    <location>
        <begin position="1614"/>
        <end position="1633"/>
    </location>
</feature>
<feature type="compositionally biased region" description="Polar residues" evidence="1">
    <location>
        <begin position="1076"/>
        <end position="1099"/>
    </location>
</feature>
<evidence type="ECO:0000313" key="3">
    <source>
        <dbReference type="EMBL" id="CAD6991886.1"/>
    </source>
</evidence>
<dbReference type="PROSITE" id="PS51038">
    <property type="entry name" value="BAH"/>
    <property type="match status" value="1"/>
</dbReference>
<feature type="compositionally biased region" description="Low complexity" evidence="1">
    <location>
        <begin position="125"/>
        <end position="143"/>
    </location>
</feature>
<feature type="region of interest" description="Disordered" evidence="1">
    <location>
        <begin position="2329"/>
        <end position="2371"/>
    </location>
</feature>
<dbReference type="Proteomes" id="UP000606786">
    <property type="component" value="Unassembled WGS sequence"/>
</dbReference>
<dbReference type="InterPro" id="IPR043151">
    <property type="entry name" value="BAH_sf"/>
</dbReference>
<feature type="region of interest" description="Disordered" evidence="1">
    <location>
        <begin position="1705"/>
        <end position="1735"/>
    </location>
</feature>
<reference evidence="3" key="1">
    <citation type="submission" date="2020-11" db="EMBL/GenBank/DDBJ databases">
        <authorList>
            <person name="Whitehead M."/>
        </authorList>
    </citation>
    <scope>NUCLEOTIDE SEQUENCE</scope>
    <source>
        <strain evidence="3">EGII</strain>
    </source>
</reference>
<protein>
    <submittedName>
        <fullName evidence="3">(Mediterranean fruit fly) hypothetical protein</fullName>
    </submittedName>
</protein>
<dbReference type="PANTHER" id="PTHR12505">
    <property type="entry name" value="PHD FINGER TRANSCRIPTION FACTOR"/>
    <property type="match status" value="1"/>
</dbReference>
<feature type="region of interest" description="Disordered" evidence="1">
    <location>
        <begin position="1403"/>
        <end position="1428"/>
    </location>
</feature>
<dbReference type="InterPro" id="IPR001025">
    <property type="entry name" value="BAH_dom"/>
</dbReference>